<feature type="transmembrane region" description="Helical" evidence="1">
    <location>
        <begin position="117"/>
        <end position="140"/>
    </location>
</feature>
<comment type="caution">
    <text evidence="2">The sequence shown here is derived from an EMBL/GenBank/DDBJ whole genome shotgun (WGS) entry which is preliminary data.</text>
</comment>
<sequence length="225" mass="24513">MNKYLDRMKPGQAFTNDWMIAFAVIMSLILLGRIQFGWKLDSGFLPGGNLVSNFVPYFLIALLFAGFAVLASLTRPRGWKWGLRDLFWSPLLPVVSLALFVIYFPRATPEEITEFRSIVWTFGSAIAFDFVLNVVVPLFYHRWGTDVIPKPTVSLTASSVSVPAGTEIELVIASSAAEKASISQVGDVSPNGRVKVVMNATKTFKATVVGEGGTVDSGDVTVTVT</sequence>
<evidence type="ECO:0000313" key="2">
    <source>
        <dbReference type="EMBL" id="OGG49131.1"/>
    </source>
</evidence>
<keyword evidence="1" id="KW-1133">Transmembrane helix</keyword>
<dbReference type="AlphaFoldDB" id="A0A1F6CJJ6"/>
<dbReference type="EMBL" id="MFKW01000080">
    <property type="protein sequence ID" value="OGG49131.1"/>
    <property type="molecule type" value="Genomic_DNA"/>
</dbReference>
<proteinExistence type="predicted"/>
<evidence type="ECO:0000313" key="3">
    <source>
        <dbReference type="Proteomes" id="UP000176445"/>
    </source>
</evidence>
<reference evidence="2 3" key="1">
    <citation type="journal article" date="2016" name="Nat. Commun.">
        <title>Thousands of microbial genomes shed light on interconnected biogeochemical processes in an aquifer system.</title>
        <authorList>
            <person name="Anantharaman K."/>
            <person name="Brown C.T."/>
            <person name="Hug L.A."/>
            <person name="Sharon I."/>
            <person name="Castelle C.J."/>
            <person name="Probst A.J."/>
            <person name="Thomas B.C."/>
            <person name="Singh A."/>
            <person name="Wilkins M.J."/>
            <person name="Karaoz U."/>
            <person name="Brodie E.L."/>
            <person name="Williams K.H."/>
            <person name="Hubbard S.S."/>
            <person name="Banfield J.F."/>
        </authorList>
    </citation>
    <scope>NUCLEOTIDE SEQUENCE [LARGE SCALE GENOMIC DNA]</scope>
</reference>
<feature type="transmembrane region" description="Helical" evidence="1">
    <location>
        <begin position="86"/>
        <end position="105"/>
    </location>
</feature>
<keyword evidence="1" id="KW-0472">Membrane</keyword>
<evidence type="ECO:0000256" key="1">
    <source>
        <dbReference type="SAM" id="Phobius"/>
    </source>
</evidence>
<accession>A0A1F6CJJ6</accession>
<feature type="transmembrane region" description="Helical" evidence="1">
    <location>
        <begin position="12"/>
        <end position="34"/>
    </location>
</feature>
<protein>
    <submittedName>
        <fullName evidence="2">Uncharacterized protein</fullName>
    </submittedName>
</protein>
<feature type="transmembrane region" description="Helical" evidence="1">
    <location>
        <begin position="54"/>
        <end position="74"/>
    </location>
</feature>
<name>A0A1F6CJJ6_9BACT</name>
<gene>
    <name evidence="2" type="ORF">A2704_03865</name>
</gene>
<dbReference type="Proteomes" id="UP000176445">
    <property type="component" value="Unassembled WGS sequence"/>
</dbReference>
<keyword evidence="1" id="KW-0812">Transmembrane</keyword>
<organism evidence="2 3">
    <name type="scientific">Candidatus Kaiserbacteria bacterium RIFCSPHIGHO2_01_FULL_54_36b</name>
    <dbReference type="NCBI Taxonomy" id="1798483"/>
    <lineage>
        <taxon>Bacteria</taxon>
        <taxon>Candidatus Kaiseribacteriota</taxon>
    </lineage>
</organism>